<comment type="similarity">
    <text evidence="2">Belongs to the SusD family.</text>
</comment>
<evidence type="ECO:0000259" key="8">
    <source>
        <dbReference type="Pfam" id="PF14322"/>
    </source>
</evidence>
<proteinExistence type="inferred from homology"/>
<sequence length="565" mass="65645">MNIFKKSPILYLAVSLFFTSCAKLDLVPPSEGSSENWYTDQTEIEMSLNDLYRTYVWNLEVNFQTDRWTDDWAQRLVVYEYSAGAITSEWAESEDTWLNTYKGISRANRIMESLERAAETLPEEVINRLRAEAAFFRANFYGRLITLYGDVPFFKQTISIEEAFALGRHDAKEILKEVYADFDYAIENLPEENNASEVNRVNKGAAIAMKARVALWMSDWEVVKEETQKLMASEKYALHSDYERYFQSKKAESETIFSIPRSRDLSIVWSSKNFMPRTIGGNAVAQPSWELLAIYPCTDGLLIDESPLFNPKDPFENRDPRLAATIVEFGSEFLGVIYDPDPRAERVLNVNTGQMVENKDTKGYTQHASYNGLQLRKYADQNWLTYQADNPVIIMRYADVLLMYAEAKIELNDVDQSVYDAINEVRARAYGVGVGEVSQYPAIVEKNQSELRKVLRIERRIEFAWEQRRFWDLHRWKEFENALARPYYGLLPITEMKSKLINTDLWFWPITPTVDENGYPNLDELYTKGYSSKLGDRKFDAKQYLWPIPNKEILINDNLEQNPGY</sequence>
<feature type="domain" description="RagB/SusD" evidence="7">
    <location>
        <begin position="275"/>
        <end position="565"/>
    </location>
</feature>
<dbReference type="InterPro" id="IPR012944">
    <property type="entry name" value="SusD_RagB_dom"/>
</dbReference>
<dbReference type="InterPro" id="IPR033985">
    <property type="entry name" value="SusD-like_N"/>
</dbReference>
<gene>
    <name evidence="9" type="ORF">H8B17_17045</name>
</gene>
<comment type="subcellular location">
    <subcellularLocation>
        <location evidence="1">Cell outer membrane</location>
    </subcellularLocation>
</comment>
<evidence type="ECO:0000313" key="10">
    <source>
        <dbReference type="Proteomes" id="UP000606494"/>
    </source>
</evidence>
<dbReference type="InterPro" id="IPR011990">
    <property type="entry name" value="TPR-like_helical_dom_sf"/>
</dbReference>
<evidence type="ECO:0000259" key="7">
    <source>
        <dbReference type="Pfam" id="PF07980"/>
    </source>
</evidence>
<feature type="domain" description="SusD-like N-terminal" evidence="8">
    <location>
        <begin position="52"/>
        <end position="215"/>
    </location>
</feature>
<keyword evidence="3 6" id="KW-0732">Signal</keyword>
<keyword evidence="4" id="KW-0472">Membrane</keyword>
<keyword evidence="5" id="KW-0998">Cell outer membrane</keyword>
<protein>
    <submittedName>
        <fullName evidence="9">RagB/SusD family nutrient uptake outer membrane protein</fullName>
    </submittedName>
</protein>
<name>A0ABR7Y7P8_9SPHI</name>
<evidence type="ECO:0000256" key="1">
    <source>
        <dbReference type="ARBA" id="ARBA00004442"/>
    </source>
</evidence>
<feature type="chain" id="PRO_5046736335" evidence="6">
    <location>
        <begin position="23"/>
        <end position="565"/>
    </location>
</feature>
<accession>A0ABR7Y7P8</accession>
<dbReference type="SUPFAM" id="SSF48452">
    <property type="entry name" value="TPR-like"/>
    <property type="match status" value="1"/>
</dbReference>
<dbReference type="PROSITE" id="PS51257">
    <property type="entry name" value="PROKAR_LIPOPROTEIN"/>
    <property type="match status" value="1"/>
</dbReference>
<evidence type="ECO:0000256" key="6">
    <source>
        <dbReference type="SAM" id="SignalP"/>
    </source>
</evidence>
<comment type="caution">
    <text evidence="9">The sequence shown here is derived from an EMBL/GenBank/DDBJ whole genome shotgun (WGS) entry which is preliminary data.</text>
</comment>
<reference evidence="9 10" key="1">
    <citation type="submission" date="2020-08" db="EMBL/GenBank/DDBJ databases">
        <title>Sphingobacterium sp. DN00404 isolated from aquaculture water.</title>
        <authorList>
            <person name="Zhang M."/>
        </authorList>
    </citation>
    <scope>NUCLEOTIDE SEQUENCE [LARGE SCALE GENOMIC DNA]</scope>
    <source>
        <strain evidence="9 10">KCTC 32294</strain>
    </source>
</reference>
<evidence type="ECO:0000256" key="4">
    <source>
        <dbReference type="ARBA" id="ARBA00023136"/>
    </source>
</evidence>
<evidence type="ECO:0000256" key="5">
    <source>
        <dbReference type="ARBA" id="ARBA00023237"/>
    </source>
</evidence>
<keyword evidence="10" id="KW-1185">Reference proteome</keyword>
<feature type="signal peptide" evidence="6">
    <location>
        <begin position="1"/>
        <end position="22"/>
    </location>
</feature>
<dbReference type="EMBL" id="JACNYK010000006">
    <property type="protein sequence ID" value="MBD1427287.1"/>
    <property type="molecule type" value="Genomic_DNA"/>
</dbReference>
<dbReference type="Pfam" id="PF07980">
    <property type="entry name" value="SusD_RagB"/>
    <property type="match status" value="1"/>
</dbReference>
<evidence type="ECO:0000256" key="2">
    <source>
        <dbReference type="ARBA" id="ARBA00006275"/>
    </source>
</evidence>
<dbReference type="Proteomes" id="UP000606494">
    <property type="component" value="Unassembled WGS sequence"/>
</dbReference>
<organism evidence="9 10">
    <name type="scientific">Sphingobacterium arenae</name>
    <dbReference type="NCBI Taxonomy" id="1280598"/>
    <lineage>
        <taxon>Bacteria</taxon>
        <taxon>Pseudomonadati</taxon>
        <taxon>Bacteroidota</taxon>
        <taxon>Sphingobacteriia</taxon>
        <taxon>Sphingobacteriales</taxon>
        <taxon>Sphingobacteriaceae</taxon>
        <taxon>Sphingobacterium</taxon>
    </lineage>
</organism>
<evidence type="ECO:0000313" key="9">
    <source>
        <dbReference type="EMBL" id="MBD1427287.1"/>
    </source>
</evidence>
<evidence type="ECO:0000256" key="3">
    <source>
        <dbReference type="ARBA" id="ARBA00022729"/>
    </source>
</evidence>
<dbReference type="Pfam" id="PF14322">
    <property type="entry name" value="SusD-like_3"/>
    <property type="match status" value="1"/>
</dbReference>
<dbReference type="Gene3D" id="1.25.40.390">
    <property type="match status" value="1"/>
</dbReference>